<organism evidence="6 7">
    <name type="scientific">Mytilus coruscus</name>
    <name type="common">Sea mussel</name>
    <dbReference type="NCBI Taxonomy" id="42192"/>
    <lineage>
        <taxon>Eukaryota</taxon>
        <taxon>Metazoa</taxon>
        <taxon>Spiralia</taxon>
        <taxon>Lophotrochozoa</taxon>
        <taxon>Mollusca</taxon>
        <taxon>Bivalvia</taxon>
        <taxon>Autobranchia</taxon>
        <taxon>Pteriomorphia</taxon>
        <taxon>Mytilida</taxon>
        <taxon>Mytiloidea</taxon>
        <taxon>Mytilidae</taxon>
        <taxon>Mytilinae</taxon>
        <taxon>Mytilus</taxon>
    </lineage>
</organism>
<evidence type="ECO:0000313" key="7">
    <source>
        <dbReference type="Proteomes" id="UP000507470"/>
    </source>
</evidence>
<dbReference type="FunFam" id="6.10.250.3260:FF:000001">
    <property type="entry name" value="60S ribosomal protein L21"/>
    <property type="match status" value="1"/>
</dbReference>
<comment type="similarity">
    <text evidence="1">Belongs to the eukaryotic ribosomal protein eL21 family.</text>
</comment>
<reference evidence="6 7" key="1">
    <citation type="submission" date="2020-06" db="EMBL/GenBank/DDBJ databases">
        <authorList>
            <person name="Li R."/>
            <person name="Bekaert M."/>
        </authorList>
    </citation>
    <scope>NUCLEOTIDE SEQUENCE [LARGE SCALE GENOMIC DNA]</scope>
    <source>
        <strain evidence="7">wild</strain>
    </source>
</reference>
<accession>A0A6J8A818</accession>
<dbReference type="GO" id="GO:0006412">
    <property type="term" value="P:translation"/>
    <property type="evidence" value="ECO:0007669"/>
    <property type="project" value="InterPro"/>
</dbReference>
<dbReference type="Gene3D" id="2.30.30.70">
    <property type="entry name" value="Ribosomal protein L21"/>
    <property type="match status" value="1"/>
</dbReference>
<protein>
    <recommendedName>
        <fullName evidence="4">Large ribosomal subunit protein eL21</fullName>
    </recommendedName>
    <alternativeName>
        <fullName evidence="5">60S ribosomal protein L21</fullName>
    </alternativeName>
</protein>
<dbReference type="InterPro" id="IPR008991">
    <property type="entry name" value="Translation_prot_SH3-like_sf"/>
</dbReference>
<evidence type="ECO:0000313" key="6">
    <source>
        <dbReference type="EMBL" id="CAC5362375.1"/>
    </source>
</evidence>
<dbReference type="GO" id="GO:0005840">
    <property type="term" value="C:ribosome"/>
    <property type="evidence" value="ECO:0007669"/>
    <property type="project" value="UniProtKB-KW"/>
</dbReference>
<dbReference type="EMBL" id="CACVKT020000743">
    <property type="protein sequence ID" value="CAC5362375.1"/>
    <property type="molecule type" value="Genomic_DNA"/>
</dbReference>
<dbReference type="Pfam" id="PF01157">
    <property type="entry name" value="Ribosomal_L21e"/>
    <property type="match status" value="1"/>
</dbReference>
<evidence type="ECO:0000256" key="2">
    <source>
        <dbReference type="ARBA" id="ARBA00022980"/>
    </source>
</evidence>
<evidence type="ECO:0000256" key="4">
    <source>
        <dbReference type="ARBA" id="ARBA00035219"/>
    </source>
</evidence>
<keyword evidence="3" id="KW-0687">Ribonucleoprotein</keyword>
<dbReference type="PANTHER" id="PTHR20981">
    <property type="entry name" value="60S RIBOSOMAL PROTEIN L21"/>
    <property type="match status" value="1"/>
</dbReference>
<dbReference type="OrthoDB" id="1539250at2759"/>
<dbReference type="InterPro" id="IPR001147">
    <property type="entry name" value="Ribosomal_eL21"/>
</dbReference>
<dbReference type="PROSITE" id="PS01171">
    <property type="entry name" value="RIBOSOMAL_L21E"/>
    <property type="match status" value="1"/>
</dbReference>
<keyword evidence="7" id="KW-1185">Reference proteome</keyword>
<dbReference type="SUPFAM" id="SSF50104">
    <property type="entry name" value="Translation proteins SH3-like domain"/>
    <property type="match status" value="1"/>
</dbReference>
<gene>
    <name evidence="6" type="ORF">MCOR_4147</name>
</gene>
<dbReference type="Proteomes" id="UP000507470">
    <property type="component" value="Unassembled WGS sequence"/>
</dbReference>
<dbReference type="GO" id="GO:1990904">
    <property type="term" value="C:ribonucleoprotein complex"/>
    <property type="evidence" value="ECO:0007669"/>
    <property type="project" value="UniProtKB-KW"/>
</dbReference>
<evidence type="ECO:0000256" key="5">
    <source>
        <dbReference type="ARBA" id="ARBA00035327"/>
    </source>
</evidence>
<name>A0A6J8A818_MYTCO</name>
<dbReference type="InterPro" id="IPR018259">
    <property type="entry name" value="Ribosomal_eL21_CS"/>
</dbReference>
<sequence>MIKVEMVYWGEIMKTEIKSICACHFLFLPVRNQKDFIMTNTKGYRRGTRYMFSRPFKKHGVIPLSTYMKIYKRGDIVDIKGHGAVQKGMPHKIYHGKTGRIFNVTPHAVGVVVNKRVRHKILPKRINVRIEHIKHSNCRLDFLKRVQENGEKKKEAKAQGVKFNLKRQPKEPKGARFVRTKYNKPQILEPIPYEFIA</sequence>
<dbReference type="GO" id="GO:0003735">
    <property type="term" value="F:structural constituent of ribosome"/>
    <property type="evidence" value="ECO:0007669"/>
    <property type="project" value="InterPro"/>
</dbReference>
<dbReference type="FunFam" id="2.30.30.70:FF:000001">
    <property type="entry name" value="60S ribosomal protein L21"/>
    <property type="match status" value="1"/>
</dbReference>
<proteinExistence type="inferred from homology"/>
<dbReference type="AlphaFoldDB" id="A0A6J8A818"/>
<evidence type="ECO:0000256" key="1">
    <source>
        <dbReference type="ARBA" id="ARBA00008427"/>
    </source>
</evidence>
<evidence type="ECO:0000256" key="3">
    <source>
        <dbReference type="ARBA" id="ARBA00023274"/>
    </source>
</evidence>
<keyword evidence="2" id="KW-0689">Ribosomal protein</keyword>
<dbReference type="Gene3D" id="6.10.250.3260">
    <property type="match status" value="1"/>
</dbReference>
<dbReference type="InterPro" id="IPR036948">
    <property type="entry name" value="Ribosomal_eL21_sf"/>
</dbReference>